<evidence type="ECO:0000313" key="4">
    <source>
        <dbReference type="Proteomes" id="UP000325313"/>
    </source>
</evidence>
<name>A0A5B0Q5Q6_PUCGR</name>
<sequence>MSDENFARLRTRGSRTYFHVEDETLMIKSRTGDSDADGAEADQGMRFLLCLSMDQNRSPPDLTKHIPHGYPLPV</sequence>
<evidence type="ECO:0000313" key="1">
    <source>
        <dbReference type="EMBL" id="KAA1108453.1"/>
    </source>
</evidence>
<gene>
    <name evidence="1" type="ORF">PGT21_013316</name>
    <name evidence="2" type="ORF">PGTUg99_030797</name>
</gene>
<proteinExistence type="predicted"/>
<dbReference type="Proteomes" id="UP000325313">
    <property type="component" value="Unassembled WGS sequence"/>
</dbReference>
<keyword evidence="3" id="KW-1185">Reference proteome</keyword>
<protein>
    <submittedName>
        <fullName evidence="1">Uncharacterized protein</fullName>
    </submittedName>
</protein>
<accession>A0A5B0Q5Q6</accession>
<evidence type="ECO:0000313" key="2">
    <source>
        <dbReference type="EMBL" id="KAA1138603.1"/>
    </source>
</evidence>
<dbReference type="AlphaFoldDB" id="A0A5B0Q5Q6"/>
<evidence type="ECO:0000313" key="3">
    <source>
        <dbReference type="Proteomes" id="UP000324748"/>
    </source>
</evidence>
<dbReference type="Proteomes" id="UP000324748">
    <property type="component" value="Unassembled WGS sequence"/>
</dbReference>
<reference evidence="3 4" key="1">
    <citation type="submission" date="2019-05" db="EMBL/GenBank/DDBJ databases">
        <title>Emergence of the Ug99 lineage of the wheat stem rust pathogen through somatic hybridization.</title>
        <authorList>
            <person name="Li F."/>
            <person name="Upadhyaya N.M."/>
            <person name="Sperschneider J."/>
            <person name="Matny O."/>
            <person name="Nguyen-Phuc H."/>
            <person name="Mago R."/>
            <person name="Raley C."/>
            <person name="Miller M.E."/>
            <person name="Silverstein K.A.T."/>
            <person name="Henningsen E."/>
            <person name="Hirsch C.D."/>
            <person name="Visser B."/>
            <person name="Pretorius Z.A."/>
            <person name="Steffenson B.J."/>
            <person name="Schwessinger B."/>
            <person name="Dodds P.N."/>
            <person name="Figueroa M."/>
        </authorList>
    </citation>
    <scope>NUCLEOTIDE SEQUENCE [LARGE SCALE GENOMIC DNA]</scope>
    <source>
        <strain evidence="1">21-0</strain>
        <strain evidence="2 4">Ug99</strain>
    </source>
</reference>
<dbReference type="EMBL" id="VDEP01000002">
    <property type="protein sequence ID" value="KAA1138603.1"/>
    <property type="molecule type" value="Genomic_DNA"/>
</dbReference>
<organism evidence="1 3">
    <name type="scientific">Puccinia graminis f. sp. tritici</name>
    <dbReference type="NCBI Taxonomy" id="56615"/>
    <lineage>
        <taxon>Eukaryota</taxon>
        <taxon>Fungi</taxon>
        <taxon>Dikarya</taxon>
        <taxon>Basidiomycota</taxon>
        <taxon>Pucciniomycotina</taxon>
        <taxon>Pucciniomycetes</taxon>
        <taxon>Pucciniales</taxon>
        <taxon>Pucciniaceae</taxon>
        <taxon>Puccinia</taxon>
    </lineage>
</organism>
<dbReference type="EMBL" id="VSWC01000028">
    <property type="protein sequence ID" value="KAA1108453.1"/>
    <property type="molecule type" value="Genomic_DNA"/>
</dbReference>
<comment type="caution">
    <text evidence="1">The sequence shown here is derived from an EMBL/GenBank/DDBJ whole genome shotgun (WGS) entry which is preliminary data.</text>
</comment>